<dbReference type="EMBL" id="UINC01136260">
    <property type="protein sequence ID" value="SVD20926.1"/>
    <property type="molecule type" value="Genomic_DNA"/>
</dbReference>
<reference evidence="1" key="1">
    <citation type="submission" date="2018-05" db="EMBL/GenBank/DDBJ databases">
        <authorList>
            <person name="Lanie J.A."/>
            <person name="Ng W.-L."/>
            <person name="Kazmierczak K.M."/>
            <person name="Andrzejewski T.M."/>
            <person name="Davidsen T.M."/>
            <person name="Wayne K.J."/>
            <person name="Tettelin H."/>
            <person name="Glass J.I."/>
            <person name="Rusch D."/>
            <person name="Podicherti R."/>
            <person name="Tsui H.-C.T."/>
            <person name="Winkler M.E."/>
        </authorList>
    </citation>
    <scope>NUCLEOTIDE SEQUENCE</scope>
</reference>
<dbReference type="PROSITE" id="PS51257">
    <property type="entry name" value="PROKAR_LIPOPROTEIN"/>
    <property type="match status" value="1"/>
</dbReference>
<name>A0A382TFU3_9ZZZZ</name>
<evidence type="ECO:0000313" key="1">
    <source>
        <dbReference type="EMBL" id="SVD20926.1"/>
    </source>
</evidence>
<dbReference type="AlphaFoldDB" id="A0A382TFU3"/>
<sequence>MSGNREWDFVHSTCYLYIAFACETDGVFTDE</sequence>
<gene>
    <name evidence="1" type="ORF">METZ01_LOCUS373780</name>
</gene>
<feature type="non-terminal residue" evidence="1">
    <location>
        <position position="31"/>
    </location>
</feature>
<accession>A0A382TFU3</accession>
<organism evidence="1">
    <name type="scientific">marine metagenome</name>
    <dbReference type="NCBI Taxonomy" id="408172"/>
    <lineage>
        <taxon>unclassified sequences</taxon>
        <taxon>metagenomes</taxon>
        <taxon>ecological metagenomes</taxon>
    </lineage>
</organism>
<proteinExistence type="predicted"/>
<protein>
    <submittedName>
        <fullName evidence="1">Uncharacterized protein</fullName>
    </submittedName>
</protein>